<organism evidence="2 3">
    <name type="scientific">Paraconexibacter antarcticus</name>
    <dbReference type="NCBI Taxonomy" id="2949664"/>
    <lineage>
        <taxon>Bacteria</taxon>
        <taxon>Bacillati</taxon>
        <taxon>Actinomycetota</taxon>
        <taxon>Thermoleophilia</taxon>
        <taxon>Solirubrobacterales</taxon>
        <taxon>Paraconexibacteraceae</taxon>
        <taxon>Paraconexibacter</taxon>
    </lineage>
</organism>
<accession>A0ABY5DWX6</accession>
<dbReference type="Proteomes" id="UP001056035">
    <property type="component" value="Chromosome"/>
</dbReference>
<keyword evidence="3" id="KW-1185">Reference proteome</keyword>
<feature type="transmembrane region" description="Helical" evidence="1">
    <location>
        <begin position="6"/>
        <end position="26"/>
    </location>
</feature>
<gene>
    <name evidence="2" type="ORF">NBH00_10020</name>
</gene>
<keyword evidence="1" id="KW-1133">Transmembrane helix</keyword>
<name>A0ABY5DWX6_9ACTN</name>
<keyword evidence="1" id="KW-0812">Transmembrane</keyword>
<proteinExistence type="predicted"/>
<evidence type="ECO:0000313" key="2">
    <source>
        <dbReference type="EMBL" id="UTI66528.1"/>
    </source>
</evidence>
<dbReference type="EMBL" id="CP098502">
    <property type="protein sequence ID" value="UTI66528.1"/>
    <property type="molecule type" value="Genomic_DNA"/>
</dbReference>
<reference evidence="2 3" key="1">
    <citation type="submission" date="2022-06" db="EMBL/GenBank/DDBJ databases">
        <title>Paraconexibacter antarcticus.</title>
        <authorList>
            <person name="Kim C.S."/>
        </authorList>
    </citation>
    <scope>NUCLEOTIDE SEQUENCE [LARGE SCALE GENOMIC DNA]</scope>
    <source>
        <strain evidence="2 3">02-257</strain>
    </source>
</reference>
<keyword evidence="1" id="KW-0472">Membrane</keyword>
<dbReference type="RefSeq" id="WP_254573198.1">
    <property type="nucleotide sequence ID" value="NZ_CP098502.1"/>
</dbReference>
<protein>
    <submittedName>
        <fullName evidence="2">Uncharacterized protein</fullName>
    </submittedName>
</protein>
<evidence type="ECO:0000313" key="3">
    <source>
        <dbReference type="Proteomes" id="UP001056035"/>
    </source>
</evidence>
<sequence length="120" mass="12707">MNTLDIVLLAVALAAVLVVVVGARIARRRTEARDGQLLARLTAANQALAQAHADDNGWARDILEAAAREAAGPQTPDALHLVQVIDKPGIDADEAVFHAVFAGDVREIRLGRSGDGWVAR</sequence>
<evidence type="ECO:0000256" key="1">
    <source>
        <dbReference type="SAM" id="Phobius"/>
    </source>
</evidence>